<dbReference type="PANTHER" id="PTHR34109">
    <property type="entry name" value="BNAUNNG04460D PROTEIN-RELATED"/>
    <property type="match status" value="1"/>
</dbReference>
<accession>A0A8A4TGV6</accession>
<proteinExistence type="predicted"/>
<organism evidence="2 3">
    <name type="scientific">Sulfidibacter corallicola</name>
    <dbReference type="NCBI Taxonomy" id="2818388"/>
    <lineage>
        <taxon>Bacteria</taxon>
        <taxon>Pseudomonadati</taxon>
        <taxon>Acidobacteriota</taxon>
        <taxon>Holophagae</taxon>
        <taxon>Acanthopleuribacterales</taxon>
        <taxon>Acanthopleuribacteraceae</taxon>
        <taxon>Sulfidibacter</taxon>
    </lineage>
</organism>
<dbReference type="InterPro" id="IPR004360">
    <property type="entry name" value="Glyas_Fos-R_dOase_dom"/>
</dbReference>
<keyword evidence="3" id="KW-1185">Reference proteome</keyword>
<protein>
    <submittedName>
        <fullName evidence="2">VOC family protein</fullName>
    </submittedName>
</protein>
<dbReference type="RefSeq" id="WP_237378797.1">
    <property type="nucleotide sequence ID" value="NZ_CP071793.1"/>
</dbReference>
<evidence type="ECO:0000259" key="1">
    <source>
        <dbReference type="PROSITE" id="PS51819"/>
    </source>
</evidence>
<dbReference type="InterPro" id="IPR037523">
    <property type="entry name" value="VOC_core"/>
</dbReference>
<gene>
    <name evidence="2" type="ORF">J3U87_26520</name>
</gene>
<evidence type="ECO:0000313" key="2">
    <source>
        <dbReference type="EMBL" id="QTD49156.1"/>
    </source>
</evidence>
<dbReference type="KEGG" id="scor:J3U87_26520"/>
<dbReference type="Pfam" id="PF00903">
    <property type="entry name" value="Glyoxalase"/>
    <property type="match status" value="1"/>
</dbReference>
<dbReference type="PANTHER" id="PTHR34109:SF1">
    <property type="entry name" value="VOC DOMAIN-CONTAINING PROTEIN"/>
    <property type="match status" value="1"/>
</dbReference>
<dbReference type="PROSITE" id="PS51819">
    <property type="entry name" value="VOC"/>
    <property type="match status" value="1"/>
</dbReference>
<dbReference type="Gene3D" id="3.30.720.120">
    <property type="match status" value="1"/>
</dbReference>
<dbReference type="Proteomes" id="UP000663929">
    <property type="component" value="Chromosome"/>
</dbReference>
<feature type="domain" description="VOC" evidence="1">
    <location>
        <begin position="9"/>
        <end position="126"/>
    </location>
</feature>
<dbReference type="CDD" id="cd07246">
    <property type="entry name" value="VOC_like"/>
    <property type="match status" value="1"/>
</dbReference>
<dbReference type="AlphaFoldDB" id="A0A8A4TGV6"/>
<reference evidence="2" key="1">
    <citation type="submission" date="2021-03" db="EMBL/GenBank/DDBJ databases">
        <title>Acanthopleuribacteraceae sp. M133.</title>
        <authorList>
            <person name="Wang G."/>
        </authorList>
    </citation>
    <scope>NUCLEOTIDE SEQUENCE</scope>
    <source>
        <strain evidence="2">M133</strain>
    </source>
</reference>
<dbReference type="EMBL" id="CP071793">
    <property type="protein sequence ID" value="QTD49156.1"/>
    <property type="molecule type" value="Genomic_DNA"/>
</dbReference>
<dbReference type="SUPFAM" id="SSF54593">
    <property type="entry name" value="Glyoxalase/Bleomycin resistance protein/Dihydroxybiphenyl dioxygenase"/>
    <property type="match status" value="1"/>
</dbReference>
<name>A0A8A4TGV6_SULCO</name>
<sequence length="145" mass="16166">MSDSAAPEGYQTVIPYLVLDDPEAGIEFMENVFEGRLTERVLGKEGRVQHAEVTIGDTVVMIGVAREGVQALPAMLYVYCADTDATYRRALEAGATSVMEPADQFYGDRSAGVRDSNGISWWMGTRKEELSREELQRRTLERENV</sequence>
<dbReference type="InterPro" id="IPR029068">
    <property type="entry name" value="Glyas_Bleomycin-R_OHBP_Dase"/>
</dbReference>
<dbReference type="Gene3D" id="3.30.720.110">
    <property type="match status" value="1"/>
</dbReference>
<evidence type="ECO:0000313" key="3">
    <source>
        <dbReference type="Proteomes" id="UP000663929"/>
    </source>
</evidence>